<protein>
    <submittedName>
        <fullName evidence="1">Uncharacterized protein</fullName>
    </submittedName>
</protein>
<dbReference type="AlphaFoldDB" id="A0A1R0L251"/>
<organism evidence="1 2">
    <name type="scientific">Amycolatopsis coloradensis</name>
    <dbReference type="NCBI Taxonomy" id="76021"/>
    <lineage>
        <taxon>Bacteria</taxon>
        <taxon>Bacillati</taxon>
        <taxon>Actinomycetota</taxon>
        <taxon>Actinomycetes</taxon>
        <taxon>Pseudonocardiales</taxon>
        <taxon>Pseudonocardiaceae</taxon>
        <taxon>Amycolatopsis</taxon>
    </lineage>
</organism>
<evidence type="ECO:0000313" key="2">
    <source>
        <dbReference type="Proteomes" id="UP000187486"/>
    </source>
</evidence>
<dbReference type="RefSeq" id="WP_076155210.1">
    <property type="nucleotide sequence ID" value="NZ_JBEZVB010000005.1"/>
</dbReference>
<accession>A0A1R0L251</accession>
<reference evidence="1 2" key="1">
    <citation type="submission" date="2016-01" db="EMBL/GenBank/DDBJ databases">
        <title>Amycolatopsis coloradensis genome sequencing and assembly.</title>
        <authorList>
            <person name="Mayilraj S."/>
        </authorList>
    </citation>
    <scope>NUCLEOTIDE SEQUENCE [LARGE SCALE GENOMIC DNA]</scope>
    <source>
        <strain evidence="1 2">DSM 44225</strain>
    </source>
</reference>
<dbReference type="EMBL" id="MQUQ01000002">
    <property type="protein sequence ID" value="OLZ56447.1"/>
    <property type="molecule type" value="Genomic_DNA"/>
</dbReference>
<name>A0A1R0L251_9PSEU</name>
<dbReference type="STRING" id="76021.BS329_02090"/>
<sequence>MSRVDDDGGGLAQQRFDLFGVRDDAVVFFRGFAEGVGVAGREAFEEDVDRGAEQDDVVEPRIEVLLVPDGSGDEERLSGVLVFGDEGVDTGGNPKAFPVFGFGDPVAGVGVDAAEALACQGVQAVDLPVPDMPVTRITVTLGSLWVGGNELEPKIDTISRE</sequence>
<comment type="caution">
    <text evidence="1">The sequence shown here is derived from an EMBL/GenBank/DDBJ whole genome shotgun (WGS) entry which is preliminary data.</text>
</comment>
<keyword evidence="2" id="KW-1185">Reference proteome</keyword>
<proteinExistence type="predicted"/>
<gene>
    <name evidence="1" type="ORF">BS329_02090</name>
</gene>
<dbReference type="Proteomes" id="UP000187486">
    <property type="component" value="Unassembled WGS sequence"/>
</dbReference>
<evidence type="ECO:0000313" key="1">
    <source>
        <dbReference type="EMBL" id="OLZ56447.1"/>
    </source>
</evidence>